<dbReference type="WBParaSite" id="scaffold18335_cov384.g18876">
    <property type="protein sequence ID" value="scaffold18335_cov384.g18876"/>
    <property type="gene ID" value="scaffold18335_cov384.g18876"/>
</dbReference>
<evidence type="ECO:0000313" key="1">
    <source>
        <dbReference type="Proteomes" id="UP000887561"/>
    </source>
</evidence>
<accession>A0A915LWH7</accession>
<dbReference type="AlphaFoldDB" id="A0A915LWH7"/>
<proteinExistence type="predicted"/>
<dbReference type="Pfam" id="PF24664">
    <property type="entry name" value="Monjiviricetes_fusion"/>
    <property type="match status" value="1"/>
</dbReference>
<dbReference type="Proteomes" id="UP000887561">
    <property type="component" value="Unplaced"/>
</dbReference>
<organism evidence="1 2">
    <name type="scientific">Meloidogyne javanica</name>
    <name type="common">Root-knot nematode worm</name>
    <dbReference type="NCBI Taxonomy" id="6303"/>
    <lineage>
        <taxon>Eukaryota</taxon>
        <taxon>Metazoa</taxon>
        <taxon>Ecdysozoa</taxon>
        <taxon>Nematoda</taxon>
        <taxon>Chromadorea</taxon>
        <taxon>Rhabditida</taxon>
        <taxon>Tylenchina</taxon>
        <taxon>Tylenchomorpha</taxon>
        <taxon>Tylenchoidea</taxon>
        <taxon>Meloidogynidae</taxon>
        <taxon>Meloidogyninae</taxon>
        <taxon>Meloidogyne</taxon>
        <taxon>Meloidogyne incognita group</taxon>
    </lineage>
</organism>
<sequence>MEKKDGLWKTEEALKVDFPGRFSSLFGGARESSVMFSPLYSVEKCHYMTDFCNLPDNSSIIWESHCESRNCKSCNYEYLGRWEGDYSRSGNTRVIWISSSKEVALSFLKEAPREIACNGKAIRKSEQGFAIEEREFTKLFIDRSKRSVDEEQLAAELTAAELALKNFYDKLLEEKCHQQTVRHDNPTYHVRQAFHKKDLVATWLNEDTAQVFSCVAIEITNIRFRPVSSCFKYIPVEITLSNMTRLGFLDPELRILSESSIPADCERYRLRFLEIGADQWVRIDTSTGVWEKMEQAKIHIFHDNVTTPDMNVAPIVFHEWVMRNRTDEPIFVHVNELSEYEKWKENVKSEESNRAVALGALPGGLRQVAMDYIWNKWLLIVE</sequence>
<reference evidence="2" key="1">
    <citation type="submission" date="2022-11" db="UniProtKB">
        <authorList>
            <consortium name="WormBaseParasite"/>
        </authorList>
    </citation>
    <scope>IDENTIFICATION</scope>
</reference>
<name>A0A915LWH7_MELJA</name>
<keyword evidence="1" id="KW-1185">Reference proteome</keyword>
<evidence type="ECO:0000313" key="2">
    <source>
        <dbReference type="WBParaSite" id="scaffold18335_cov384.g18876"/>
    </source>
</evidence>
<protein>
    <submittedName>
        <fullName evidence="2">Uncharacterized protein</fullName>
    </submittedName>
</protein>